<dbReference type="GO" id="GO:0020037">
    <property type="term" value="F:heme binding"/>
    <property type="evidence" value="ECO:0007669"/>
    <property type="project" value="InterPro"/>
</dbReference>
<dbReference type="GO" id="GO:0046872">
    <property type="term" value="F:metal ion binding"/>
    <property type="evidence" value="ECO:0007669"/>
    <property type="project" value="UniProtKB-KW"/>
</dbReference>
<dbReference type="Gene3D" id="3.30.70.3420">
    <property type="match status" value="1"/>
</dbReference>
<comment type="caution">
    <text evidence="4">The sequence shown here is derived from an EMBL/GenBank/DDBJ whole genome shotgun (WGS) entry which is preliminary data.</text>
</comment>
<keyword evidence="2" id="KW-0479">Metal-binding</keyword>
<dbReference type="InterPro" id="IPR011008">
    <property type="entry name" value="Dimeric_a/b-barrel"/>
</dbReference>
<keyword evidence="3" id="KW-0408">Iron</keyword>
<dbReference type="OrthoDB" id="212165at2"/>
<accession>A0A0D7KB43</accession>
<keyword evidence="5" id="KW-1185">Reference proteome</keyword>
<name>A0A0D7KB43_9BURK</name>
<dbReference type="AlphaFoldDB" id="A0A0D7KB43"/>
<reference evidence="4 5" key="1">
    <citation type="submission" date="2014-12" db="EMBL/GenBank/DDBJ databases">
        <title>Isolation of bacteria from lake water.</title>
        <authorList>
            <person name="Sheng K.-Y."/>
            <person name="Chin P.-S."/>
            <person name="Chan K.-G."/>
            <person name="Tan G.S."/>
        </authorList>
    </citation>
    <scope>NUCLEOTIDE SEQUENCE [LARGE SCALE GENOMIC DNA]</scope>
    <source>
        <strain evidence="4 5">KY4</strain>
    </source>
</reference>
<evidence type="ECO:0000256" key="3">
    <source>
        <dbReference type="ARBA" id="ARBA00023004"/>
    </source>
</evidence>
<protein>
    <submittedName>
        <fullName evidence="4">Chlorite dismutase</fullName>
    </submittedName>
</protein>
<dbReference type="Pfam" id="PF06778">
    <property type="entry name" value="Chlor_dismutase"/>
    <property type="match status" value="1"/>
</dbReference>
<sequence>MDTRLFAFVGADIGPWRIVRAETRVGEPLPEAKRLNVVSASELQSETNAPWILRGITSNERYVMRAEKNEIVAKQQGLARPEATCGALIPIRKNAAWWELTQDERRSVFEQSKHVQIGLQYLPAVARKLHHCRDLSENEPFDFLNWFEYAPIHEVEFNRLLSELRASEEWKYVDREVDIRLTQAQV</sequence>
<dbReference type="InterPro" id="IPR010644">
    <property type="entry name" value="ChdC/CLD"/>
</dbReference>
<dbReference type="GO" id="GO:0016491">
    <property type="term" value="F:oxidoreductase activity"/>
    <property type="evidence" value="ECO:0007669"/>
    <property type="project" value="InterPro"/>
</dbReference>
<organism evidence="4 5">
    <name type="scientific">Acidovorax temperans</name>
    <dbReference type="NCBI Taxonomy" id="80878"/>
    <lineage>
        <taxon>Bacteria</taxon>
        <taxon>Pseudomonadati</taxon>
        <taxon>Pseudomonadota</taxon>
        <taxon>Betaproteobacteria</taxon>
        <taxon>Burkholderiales</taxon>
        <taxon>Comamonadaceae</taxon>
        <taxon>Acidovorax</taxon>
    </lineage>
</organism>
<dbReference type="SUPFAM" id="SSF54909">
    <property type="entry name" value="Dimeric alpha+beta barrel"/>
    <property type="match status" value="1"/>
</dbReference>
<evidence type="ECO:0000313" key="5">
    <source>
        <dbReference type="Proteomes" id="UP000032566"/>
    </source>
</evidence>
<gene>
    <name evidence="4" type="ORF">RP29_11460</name>
</gene>
<evidence type="ECO:0000256" key="2">
    <source>
        <dbReference type="ARBA" id="ARBA00022723"/>
    </source>
</evidence>
<evidence type="ECO:0000313" key="4">
    <source>
        <dbReference type="EMBL" id="KJA10378.1"/>
    </source>
</evidence>
<proteinExistence type="predicted"/>
<keyword evidence="1" id="KW-0349">Heme</keyword>
<dbReference type="PATRIC" id="fig|80878.5.peg.1970"/>
<evidence type="ECO:0000256" key="1">
    <source>
        <dbReference type="ARBA" id="ARBA00022617"/>
    </source>
</evidence>
<dbReference type="EMBL" id="JXYQ01000035">
    <property type="protein sequence ID" value="KJA10378.1"/>
    <property type="molecule type" value="Genomic_DNA"/>
</dbReference>
<dbReference type="STRING" id="80878.RP29_11460"/>
<dbReference type="Proteomes" id="UP000032566">
    <property type="component" value="Unassembled WGS sequence"/>
</dbReference>
<dbReference type="RefSeq" id="WP_011514928.1">
    <property type="nucleotide sequence ID" value="NZ_CP117194.1"/>
</dbReference>